<reference evidence="3 4" key="1">
    <citation type="journal article" date="2019" name="Nat. Ecol. Evol.">
        <title>Megaphylogeny resolves global patterns of mushroom evolution.</title>
        <authorList>
            <person name="Varga T."/>
            <person name="Krizsan K."/>
            <person name="Foldi C."/>
            <person name="Dima B."/>
            <person name="Sanchez-Garcia M."/>
            <person name="Sanchez-Ramirez S."/>
            <person name="Szollosi G.J."/>
            <person name="Szarkandi J.G."/>
            <person name="Papp V."/>
            <person name="Albert L."/>
            <person name="Andreopoulos W."/>
            <person name="Angelini C."/>
            <person name="Antonin V."/>
            <person name="Barry K.W."/>
            <person name="Bougher N.L."/>
            <person name="Buchanan P."/>
            <person name="Buyck B."/>
            <person name="Bense V."/>
            <person name="Catcheside P."/>
            <person name="Chovatia M."/>
            <person name="Cooper J."/>
            <person name="Damon W."/>
            <person name="Desjardin D."/>
            <person name="Finy P."/>
            <person name="Geml J."/>
            <person name="Haridas S."/>
            <person name="Hughes K."/>
            <person name="Justo A."/>
            <person name="Karasinski D."/>
            <person name="Kautmanova I."/>
            <person name="Kiss B."/>
            <person name="Kocsube S."/>
            <person name="Kotiranta H."/>
            <person name="LaButti K.M."/>
            <person name="Lechner B.E."/>
            <person name="Liimatainen K."/>
            <person name="Lipzen A."/>
            <person name="Lukacs Z."/>
            <person name="Mihaltcheva S."/>
            <person name="Morgado L.N."/>
            <person name="Niskanen T."/>
            <person name="Noordeloos M.E."/>
            <person name="Ohm R.A."/>
            <person name="Ortiz-Santana B."/>
            <person name="Ovrebo C."/>
            <person name="Racz N."/>
            <person name="Riley R."/>
            <person name="Savchenko A."/>
            <person name="Shiryaev A."/>
            <person name="Soop K."/>
            <person name="Spirin V."/>
            <person name="Szebenyi C."/>
            <person name="Tomsovsky M."/>
            <person name="Tulloss R.E."/>
            <person name="Uehling J."/>
            <person name="Grigoriev I.V."/>
            <person name="Vagvolgyi C."/>
            <person name="Papp T."/>
            <person name="Martin F.M."/>
            <person name="Miettinen O."/>
            <person name="Hibbett D.S."/>
            <person name="Nagy L.G."/>
        </authorList>
    </citation>
    <scope>NUCLEOTIDE SEQUENCE [LARGE SCALE GENOMIC DNA]</scope>
    <source>
        <strain evidence="3 4">CBS 962.96</strain>
    </source>
</reference>
<keyword evidence="2" id="KW-0812">Transmembrane</keyword>
<protein>
    <submittedName>
        <fullName evidence="3">Uncharacterized protein</fullName>
    </submittedName>
</protein>
<name>A0A4S8M2D7_DENBC</name>
<keyword evidence="4" id="KW-1185">Reference proteome</keyword>
<gene>
    <name evidence="3" type="ORF">K435DRAFT_966033</name>
</gene>
<evidence type="ECO:0000313" key="3">
    <source>
        <dbReference type="EMBL" id="THU96264.1"/>
    </source>
</evidence>
<proteinExistence type="predicted"/>
<accession>A0A4S8M2D7</accession>
<feature type="transmembrane region" description="Helical" evidence="2">
    <location>
        <begin position="243"/>
        <end position="260"/>
    </location>
</feature>
<feature type="transmembrane region" description="Helical" evidence="2">
    <location>
        <begin position="168"/>
        <end position="188"/>
    </location>
</feature>
<feature type="transmembrane region" description="Helical" evidence="2">
    <location>
        <begin position="208"/>
        <end position="231"/>
    </location>
</feature>
<feature type="region of interest" description="Disordered" evidence="1">
    <location>
        <begin position="287"/>
        <end position="313"/>
    </location>
</feature>
<evidence type="ECO:0000256" key="1">
    <source>
        <dbReference type="SAM" id="MobiDB-lite"/>
    </source>
</evidence>
<organism evidence="3 4">
    <name type="scientific">Dendrothele bispora (strain CBS 962.96)</name>
    <dbReference type="NCBI Taxonomy" id="1314807"/>
    <lineage>
        <taxon>Eukaryota</taxon>
        <taxon>Fungi</taxon>
        <taxon>Dikarya</taxon>
        <taxon>Basidiomycota</taxon>
        <taxon>Agaricomycotina</taxon>
        <taxon>Agaricomycetes</taxon>
        <taxon>Agaricomycetidae</taxon>
        <taxon>Agaricales</taxon>
        <taxon>Agaricales incertae sedis</taxon>
        <taxon>Dendrothele</taxon>
    </lineage>
</organism>
<evidence type="ECO:0000256" key="2">
    <source>
        <dbReference type="SAM" id="Phobius"/>
    </source>
</evidence>
<feature type="compositionally biased region" description="Polar residues" evidence="1">
    <location>
        <begin position="291"/>
        <end position="313"/>
    </location>
</feature>
<sequence>MPMLIDTAELSGLAAEGALYGIFLCLFFVCTRDLLRRRRRRKSALSWPMIVAGILLILLATARFIVDCTNISVAFIHHDPRSARLAYLQDVTQPLFTAKHMILIVSLLIGDSFVNFRCWVVWGRNIWIVILPVSISFLSFGSGCYLMWAYSNLPNQNVLLESTWLKMLFALSLVANAIATSLLAFRIWSVNRRMKGVVEESTSTLTPVVRIILESGMLNVAYLFAYVMAIGLGSQGLELISEMATPLTGIVFSTVILRVAHARYDDTFYTTNAPPTIPWRVARKSAKRTDPTTVSTRPDFSEDTGNTGNTGSTMEIYVHGTTTKHRDESEVELNAIHDKVALEGVPTTHFSSPDRV</sequence>
<feature type="transmembrane region" description="Helical" evidence="2">
    <location>
        <begin position="126"/>
        <end position="148"/>
    </location>
</feature>
<evidence type="ECO:0000313" key="4">
    <source>
        <dbReference type="Proteomes" id="UP000297245"/>
    </source>
</evidence>
<feature type="transmembrane region" description="Helical" evidence="2">
    <location>
        <begin position="96"/>
        <end position="114"/>
    </location>
</feature>
<dbReference type="OrthoDB" id="2756618at2759"/>
<keyword evidence="2" id="KW-0472">Membrane</keyword>
<keyword evidence="2" id="KW-1133">Transmembrane helix</keyword>
<feature type="transmembrane region" description="Helical" evidence="2">
    <location>
        <begin position="12"/>
        <end position="35"/>
    </location>
</feature>
<feature type="transmembrane region" description="Helical" evidence="2">
    <location>
        <begin position="47"/>
        <end position="76"/>
    </location>
</feature>
<dbReference type="Proteomes" id="UP000297245">
    <property type="component" value="Unassembled WGS sequence"/>
</dbReference>
<dbReference type="AlphaFoldDB" id="A0A4S8M2D7"/>
<dbReference type="EMBL" id="ML179181">
    <property type="protein sequence ID" value="THU96264.1"/>
    <property type="molecule type" value="Genomic_DNA"/>
</dbReference>